<keyword evidence="1" id="KW-0732">Signal</keyword>
<keyword evidence="3" id="KW-1185">Reference proteome</keyword>
<feature type="chain" id="PRO_5013103429" description="Peptidase propeptide and YPEB domain-containing protein" evidence="1">
    <location>
        <begin position="20"/>
        <end position="103"/>
    </location>
</feature>
<dbReference type="AlphaFoldDB" id="A0A285QBE1"/>
<gene>
    <name evidence="2" type="ORF">SAMN06297144_0460</name>
</gene>
<reference evidence="2 3" key="1">
    <citation type="submission" date="2017-07" db="EMBL/GenBank/DDBJ databases">
        <authorList>
            <person name="Sun Z.S."/>
            <person name="Albrecht U."/>
            <person name="Echele G."/>
            <person name="Lee C.C."/>
        </authorList>
    </citation>
    <scope>NUCLEOTIDE SEQUENCE [LARGE SCALE GENOMIC DNA]</scope>
    <source>
        <strain evidence="2 3">CGMCC 1.12672</strain>
    </source>
</reference>
<evidence type="ECO:0000256" key="1">
    <source>
        <dbReference type="SAM" id="SignalP"/>
    </source>
</evidence>
<sequence length="103" mass="11187">MTMISAVFLLLGAPPVPLAALLPVSQHRRGDHDDALHARKQGRLLPVGEIERRIVPQMRGARYIGFDFDAGSAVYTLKFLREGHVIWVSVDGRSGTVIGRAGG</sequence>
<evidence type="ECO:0008006" key="4">
    <source>
        <dbReference type="Google" id="ProtNLM"/>
    </source>
</evidence>
<evidence type="ECO:0000313" key="3">
    <source>
        <dbReference type="Proteomes" id="UP000219494"/>
    </source>
</evidence>
<dbReference type="Proteomes" id="UP000219494">
    <property type="component" value="Unassembled WGS sequence"/>
</dbReference>
<organism evidence="2 3">
    <name type="scientific">Sphingomonas guangdongensis</name>
    <dbReference type="NCBI Taxonomy" id="1141890"/>
    <lineage>
        <taxon>Bacteria</taxon>
        <taxon>Pseudomonadati</taxon>
        <taxon>Pseudomonadota</taxon>
        <taxon>Alphaproteobacteria</taxon>
        <taxon>Sphingomonadales</taxon>
        <taxon>Sphingomonadaceae</taxon>
        <taxon>Sphingomonas</taxon>
    </lineage>
</organism>
<protein>
    <recommendedName>
        <fullName evidence="4">Peptidase propeptide and YPEB domain-containing protein</fullName>
    </recommendedName>
</protein>
<feature type="signal peptide" evidence="1">
    <location>
        <begin position="1"/>
        <end position="19"/>
    </location>
</feature>
<accession>A0A285QBE1</accession>
<dbReference type="RefSeq" id="WP_097062382.1">
    <property type="nucleotide sequence ID" value="NZ_OBMI01000001.1"/>
</dbReference>
<dbReference type="EMBL" id="OBMI01000001">
    <property type="protein sequence ID" value="SOB79265.1"/>
    <property type="molecule type" value="Genomic_DNA"/>
</dbReference>
<name>A0A285QBE1_9SPHN</name>
<evidence type="ECO:0000313" key="2">
    <source>
        <dbReference type="EMBL" id="SOB79265.1"/>
    </source>
</evidence>
<dbReference type="OrthoDB" id="7428944at2"/>
<proteinExistence type="predicted"/>